<accession>A0ABS6U894</accession>
<reference evidence="1 2" key="1">
    <citation type="submission" date="2020-11" db="EMBL/GenBank/DDBJ databases">
        <title>Pseudonocardia abyssalis sp. nov. and Pseudonocardia oceani sp. nov., description and phylogenomic analysis of two novel actinomycetes isolated from the deep Southern Ocean.</title>
        <authorList>
            <person name="Parra J."/>
        </authorList>
    </citation>
    <scope>NUCLEOTIDE SEQUENCE [LARGE SCALE GENOMIC DNA]</scope>
    <source>
        <strain evidence="2">KRD185</strain>
    </source>
</reference>
<keyword evidence="2" id="KW-1185">Reference proteome</keyword>
<dbReference type="Proteomes" id="UP000694300">
    <property type="component" value="Unassembled WGS sequence"/>
</dbReference>
<name>A0ABS6U894_9PSEU</name>
<gene>
    <name evidence="1" type="ORF">I4I82_12125</name>
</gene>
<sequence>MEVATADLAQVPVENVLVSRAEFDAVAARGSTDWCAGGIVLTCRWLAGAVVTDQTGRPQLPYSPAS</sequence>
<evidence type="ECO:0000313" key="1">
    <source>
        <dbReference type="EMBL" id="MBW0128436.1"/>
    </source>
</evidence>
<protein>
    <submittedName>
        <fullName evidence="1">Uncharacterized protein</fullName>
    </submittedName>
</protein>
<comment type="caution">
    <text evidence="1">The sequence shown here is derived from an EMBL/GenBank/DDBJ whole genome shotgun (WGS) entry which is preliminary data.</text>
</comment>
<organism evidence="1 2">
    <name type="scientific">Pseudonocardia oceani</name>
    <dbReference type="NCBI Taxonomy" id="2792013"/>
    <lineage>
        <taxon>Bacteria</taxon>
        <taxon>Bacillati</taxon>
        <taxon>Actinomycetota</taxon>
        <taxon>Actinomycetes</taxon>
        <taxon>Pseudonocardiales</taxon>
        <taxon>Pseudonocardiaceae</taxon>
        <taxon>Pseudonocardia</taxon>
    </lineage>
</organism>
<dbReference type="RefSeq" id="WP_218593813.1">
    <property type="nucleotide sequence ID" value="NZ_JADQDE010000546.1"/>
</dbReference>
<proteinExistence type="predicted"/>
<dbReference type="EMBL" id="JADQDF010000001">
    <property type="protein sequence ID" value="MBW0128436.1"/>
    <property type="molecule type" value="Genomic_DNA"/>
</dbReference>
<evidence type="ECO:0000313" key="2">
    <source>
        <dbReference type="Proteomes" id="UP000694300"/>
    </source>
</evidence>